<name>A0A9P0NUZ8_ACAOB</name>
<dbReference type="AlphaFoldDB" id="A0A9P0NUZ8"/>
<accession>A0A9P0NUZ8</accession>
<sequence length="275" mass="30948">MDVMVKWEDNTLNVVESDKLVPVTAGQKFCKGVMAKMLYGGIWYNGQVIDTEATSTSESDNEPLSKYRIVSISSDDEPLSKYMAVRNQTHTPVDQDSNKRDSYLEQACEDISCQAEVLSSCFRCSTLLCIDHFQSEDISCISHKNRANEDNIVPVTSLNVDRYVEQSCEVISCQAEVFSSCFRCSSLLCFDHLQSEDISCICHKNRANEDNILPTASLNVNDSISTMYAVEGAPREEPRPSVQKPVETCKNSKKPRQRILQHKQQENCTSAEAFR</sequence>
<evidence type="ECO:0000313" key="3">
    <source>
        <dbReference type="Proteomes" id="UP001152888"/>
    </source>
</evidence>
<feature type="compositionally biased region" description="Polar residues" evidence="1">
    <location>
        <begin position="266"/>
        <end position="275"/>
    </location>
</feature>
<keyword evidence="3" id="KW-1185">Reference proteome</keyword>
<organism evidence="2 3">
    <name type="scientific">Acanthoscelides obtectus</name>
    <name type="common">Bean weevil</name>
    <name type="synonym">Bruchus obtectus</name>
    <dbReference type="NCBI Taxonomy" id="200917"/>
    <lineage>
        <taxon>Eukaryota</taxon>
        <taxon>Metazoa</taxon>
        <taxon>Ecdysozoa</taxon>
        <taxon>Arthropoda</taxon>
        <taxon>Hexapoda</taxon>
        <taxon>Insecta</taxon>
        <taxon>Pterygota</taxon>
        <taxon>Neoptera</taxon>
        <taxon>Endopterygota</taxon>
        <taxon>Coleoptera</taxon>
        <taxon>Polyphaga</taxon>
        <taxon>Cucujiformia</taxon>
        <taxon>Chrysomeloidea</taxon>
        <taxon>Chrysomelidae</taxon>
        <taxon>Bruchinae</taxon>
        <taxon>Bruchini</taxon>
        <taxon>Acanthoscelides</taxon>
    </lineage>
</organism>
<feature type="compositionally biased region" description="Basic residues" evidence="1">
    <location>
        <begin position="251"/>
        <end position="261"/>
    </location>
</feature>
<proteinExistence type="predicted"/>
<dbReference type="Proteomes" id="UP001152888">
    <property type="component" value="Unassembled WGS sequence"/>
</dbReference>
<dbReference type="OrthoDB" id="7479963at2759"/>
<reference evidence="2" key="1">
    <citation type="submission" date="2022-03" db="EMBL/GenBank/DDBJ databases">
        <authorList>
            <person name="Sayadi A."/>
        </authorList>
    </citation>
    <scope>NUCLEOTIDE SEQUENCE</scope>
</reference>
<feature type="region of interest" description="Disordered" evidence="1">
    <location>
        <begin position="232"/>
        <end position="275"/>
    </location>
</feature>
<dbReference type="PANTHER" id="PTHR10773:SF19">
    <property type="match status" value="1"/>
</dbReference>
<evidence type="ECO:0000256" key="1">
    <source>
        <dbReference type="SAM" id="MobiDB-lite"/>
    </source>
</evidence>
<protein>
    <submittedName>
        <fullName evidence="2">Uncharacterized protein</fullName>
    </submittedName>
</protein>
<dbReference type="PANTHER" id="PTHR10773">
    <property type="entry name" value="DNA-DIRECTED RNA POLYMERASES I, II, AND III SUBUNIT RPABC2"/>
    <property type="match status" value="1"/>
</dbReference>
<evidence type="ECO:0000313" key="2">
    <source>
        <dbReference type="EMBL" id="CAH1955135.1"/>
    </source>
</evidence>
<comment type="caution">
    <text evidence="2">The sequence shown here is derived from an EMBL/GenBank/DDBJ whole genome shotgun (WGS) entry which is preliminary data.</text>
</comment>
<gene>
    <name evidence="2" type="ORF">ACAOBT_LOCUS921</name>
</gene>
<dbReference type="EMBL" id="CAKOFQ010006658">
    <property type="protein sequence ID" value="CAH1955135.1"/>
    <property type="molecule type" value="Genomic_DNA"/>
</dbReference>